<evidence type="ECO:0000313" key="1">
    <source>
        <dbReference type="EnsemblPlants" id="KQK98670"/>
    </source>
</evidence>
<dbReference type="InParanoid" id="K3YFK3"/>
<evidence type="ECO:0000313" key="2">
    <source>
        <dbReference type="Proteomes" id="UP000004995"/>
    </source>
</evidence>
<reference evidence="1" key="2">
    <citation type="submission" date="2018-08" db="UniProtKB">
        <authorList>
            <consortium name="EnsemblPlants"/>
        </authorList>
    </citation>
    <scope>IDENTIFICATION</scope>
    <source>
        <strain evidence="1">Yugu1</strain>
    </source>
</reference>
<dbReference type="Proteomes" id="UP000004995">
    <property type="component" value="Unassembled WGS sequence"/>
</dbReference>
<proteinExistence type="predicted"/>
<dbReference type="Gramene" id="KQK98670">
    <property type="protein sequence ID" value="KQK98670"/>
    <property type="gene ID" value="SETIT_013021mg"/>
</dbReference>
<protein>
    <submittedName>
        <fullName evidence="1">Uncharacterized protein</fullName>
    </submittedName>
</protein>
<accession>K3YFK3</accession>
<dbReference type="AlphaFoldDB" id="K3YFK3"/>
<reference evidence="2" key="1">
    <citation type="journal article" date="2012" name="Nat. Biotechnol.">
        <title>Reference genome sequence of the model plant Setaria.</title>
        <authorList>
            <person name="Bennetzen J.L."/>
            <person name="Schmutz J."/>
            <person name="Wang H."/>
            <person name="Percifield R."/>
            <person name="Hawkins J."/>
            <person name="Pontaroli A.C."/>
            <person name="Estep M."/>
            <person name="Feng L."/>
            <person name="Vaughn J.N."/>
            <person name="Grimwood J."/>
            <person name="Jenkins J."/>
            <person name="Barry K."/>
            <person name="Lindquist E."/>
            <person name="Hellsten U."/>
            <person name="Deshpande S."/>
            <person name="Wang X."/>
            <person name="Wu X."/>
            <person name="Mitros T."/>
            <person name="Triplett J."/>
            <person name="Yang X."/>
            <person name="Ye C.Y."/>
            <person name="Mauro-Herrera M."/>
            <person name="Wang L."/>
            <person name="Li P."/>
            <person name="Sharma M."/>
            <person name="Sharma R."/>
            <person name="Ronald P.C."/>
            <person name="Panaud O."/>
            <person name="Kellogg E.A."/>
            <person name="Brutnell T.P."/>
            <person name="Doust A.N."/>
            <person name="Tuskan G.A."/>
            <person name="Rokhsar D."/>
            <person name="Devos K.M."/>
        </authorList>
    </citation>
    <scope>NUCLEOTIDE SEQUENCE [LARGE SCALE GENOMIC DNA]</scope>
    <source>
        <strain evidence="2">cv. Yugu1</strain>
    </source>
</reference>
<dbReference type="HOGENOM" id="CLU_3369376_0_0_1"/>
<dbReference type="EMBL" id="AGNK02004489">
    <property type="status" value="NOT_ANNOTATED_CDS"/>
    <property type="molecule type" value="Genomic_DNA"/>
</dbReference>
<dbReference type="EnsemblPlants" id="KQK98670">
    <property type="protein sequence ID" value="KQK98670"/>
    <property type="gene ID" value="SETIT_013021mg"/>
</dbReference>
<name>K3YFK3_SETIT</name>
<sequence>MLFTSFNHYVWCICKSSSRSYGFIMSIWLQFCFGN</sequence>
<keyword evidence="2" id="KW-1185">Reference proteome</keyword>
<organism evidence="1 2">
    <name type="scientific">Setaria italica</name>
    <name type="common">Foxtail millet</name>
    <name type="synonym">Panicum italicum</name>
    <dbReference type="NCBI Taxonomy" id="4555"/>
    <lineage>
        <taxon>Eukaryota</taxon>
        <taxon>Viridiplantae</taxon>
        <taxon>Streptophyta</taxon>
        <taxon>Embryophyta</taxon>
        <taxon>Tracheophyta</taxon>
        <taxon>Spermatophyta</taxon>
        <taxon>Magnoliopsida</taxon>
        <taxon>Liliopsida</taxon>
        <taxon>Poales</taxon>
        <taxon>Poaceae</taxon>
        <taxon>PACMAD clade</taxon>
        <taxon>Panicoideae</taxon>
        <taxon>Panicodae</taxon>
        <taxon>Paniceae</taxon>
        <taxon>Cenchrinae</taxon>
        <taxon>Setaria</taxon>
    </lineage>
</organism>